<dbReference type="Gene3D" id="3.40.50.1000">
    <property type="entry name" value="HAD superfamily/HAD-like"/>
    <property type="match status" value="1"/>
</dbReference>
<dbReference type="EMBL" id="VFPH01000003">
    <property type="protein sequence ID" value="TQM35193.1"/>
    <property type="molecule type" value="Genomic_DNA"/>
</dbReference>
<dbReference type="InterPro" id="IPR051540">
    <property type="entry name" value="S-2-haloacid_dehalogenase"/>
</dbReference>
<reference evidence="2 3" key="1">
    <citation type="submission" date="2019-06" db="EMBL/GenBank/DDBJ databases">
        <title>Sequencing the genomes of 1000 actinobacteria strains.</title>
        <authorList>
            <person name="Klenk H.-P."/>
        </authorList>
    </citation>
    <scope>NUCLEOTIDE SEQUENCE [LARGE SCALE GENOMIC DNA]</scope>
    <source>
        <strain evidence="2 3">DSM 45511</strain>
    </source>
</reference>
<dbReference type="Proteomes" id="UP000319818">
    <property type="component" value="Unassembled WGS sequence"/>
</dbReference>
<evidence type="ECO:0000256" key="1">
    <source>
        <dbReference type="ARBA" id="ARBA00022801"/>
    </source>
</evidence>
<keyword evidence="1 2" id="KW-0378">Hydrolase</keyword>
<evidence type="ECO:0000313" key="2">
    <source>
        <dbReference type="EMBL" id="TQM35193.1"/>
    </source>
</evidence>
<protein>
    <submittedName>
        <fullName evidence="2">Putative hydrolase of the HAD superfamily</fullName>
    </submittedName>
</protein>
<dbReference type="NCBIfam" id="TIGR01549">
    <property type="entry name" value="HAD-SF-IA-v1"/>
    <property type="match status" value="1"/>
</dbReference>
<dbReference type="SFLD" id="SFLDG01129">
    <property type="entry name" value="C1.5:_HAD__Beta-PGM__Phosphata"/>
    <property type="match status" value="1"/>
</dbReference>
<gene>
    <name evidence="2" type="ORF">FB388_6621</name>
</gene>
<dbReference type="GO" id="GO:0016787">
    <property type="term" value="F:hydrolase activity"/>
    <property type="evidence" value="ECO:0007669"/>
    <property type="project" value="UniProtKB-KW"/>
</dbReference>
<dbReference type="PRINTS" id="PR00413">
    <property type="entry name" value="HADHALOGNASE"/>
</dbReference>
<dbReference type="InterPro" id="IPR023214">
    <property type="entry name" value="HAD_sf"/>
</dbReference>
<dbReference type="InterPro" id="IPR006439">
    <property type="entry name" value="HAD-SF_hydro_IA"/>
</dbReference>
<evidence type="ECO:0000313" key="3">
    <source>
        <dbReference type="Proteomes" id="UP000319818"/>
    </source>
</evidence>
<dbReference type="InterPro" id="IPR036412">
    <property type="entry name" value="HAD-like_sf"/>
</dbReference>
<dbReference type="AlphaFoldDB" id="A0A543FMX7"/>
<dbReference type="PANTHER" id="PTHR43316:SF3">
    <property type="entry name" value="HALOACID DEHALOGENASE, TYPE II (AFU_ORTHOLOGUE AFUA_2G07750)-RELATED"/>
    <property type="match status" value="1"/>
</dbReference>
<dbReference type="RefSeq" id="WP_246122664.1">
    <property type="nucleotide sequence ID" value="NZ_VFPH01000003.1"/>
</dbReference>
<dbReference type="SUPFAM" id="SSF56784">
    <property type="entry name" value="HAD-like"/>
    <property type="match status" value="1"/>
</dbReference>
<organism evidence="2 3">
    <name type="scientific">Pseudonocardia cypriaca</name>
    <dbReference type="NCBI Taxonomy" id="882449"/>
    <lineage>
        <taxon>Bacteria</taxon>
        <taxon>Bacillati</taxon>
        <taxon>Actinomycetota</taxon>
        <taxon>Actinomycetes</taxon>
        <taxon>Pseudonocardiales</taxon>
        <taxon>Pseudonocardiaceae</taxon>
        <taxon>Pseudonocardia</taxon>
    </lineage>
</organism>
<proteinExistence type="predicted"/>
<dbReference type="Pfam" id="PF00702">
    <property type="entry name" value="Hydrolase"/>
    <property type="match status" value="1"/>
</dbReference>
<sequence length="240" mass="26453">MIEAVIFDWGGTLTPWNRIDNLEGWRLLADVLHDGDAERAAALADALLAAEDARWAAVRDEHRAFTLEQVLADAAHHHPADVPAQVRESALALHRDFWFGQMPTDPQAAPTLQALRERGLKLGVLSSTSWPREWHEARFRSDGVLDLFDACVWSSDLEWTKPHPEAFRAAMDAVGVDDPGACVYVGDRPYDDISGAKAVGMRAVFVPHSDIPAAQQVPVDVHPDAVLHRLADLPDLIAAW</sequence>
<dbReference type="PANTHER" id="PTHR43316">
    <property type="entry name" value="HYDROLASE, HALOACID DELAHOGENASE-RELATED"/>
    <property type="match status" value="1"/>
</dbReference>
<comment type="caution">
    <text evidence="2">The sequence shown here is derived from an EMBL/GenBank/DDBJ whole genome shotgun (WGS) entry which is preliminary data.</text>
</comment>
<keyword evidence="3" id="KW-1185">Reference proteome</keyword>
<dbReference type="SFLD" id="SFLDS00003">
    <property type="entry name" value="Haloacid_Dehalogenase"/>
    <property type="match status" value="1"/>
</dbReference>
<dbReference type="NCBIfam" id="TIGR01509">
    <property type="entry name" value="HAD-SF-IA-v3"/>
    <property type="match status" value="1"/>
</dbReference>
<accession>A0A543FMX7</accession>
<name>A0A543FMX7_9PSEU</name>